<proteinExistence type="inferred from homology"/>
<keyword evidence="2" id="KW-0378">Hydrolase</keyword>
<evidence type="ECO:0000256" key="1">
    <source>
        <dbReference type="ARBA" id="ARBA00001968"/>
    </source>
</evidence>
<dbReference type="AlphaFoldDB" id="A0A6J7IJU7"/>
<protein>
    <submittedName>
        <fullName evidence="3">Unannotated protein</fullName>
    </submittedName>
</protein>
<dbReference type="Pfam" id="PF02545">
    <property type="entry name" value="Maf"/>
    <property type="match status" value="1"/>
</dbReference>
<reference evidence="3" key="1">
    <citation type="submission" date="2020-05" db="EMBL/GenBank/DDBJ databases">
        <authorList>
            <person name="Chiriac C."/>
            <person name="Salcher M."/>
            <person name="Ghai R."/>
            <person name="Kavagutti S V."/>
        </authorList>
    </citation>
    <scope>NUCLEOTIDE SEQUENCE</scope>
</reference>
<accession>A0A6J7IJU7</accession>
<organism evidence="3">
    <name type="scientific">freshwater metagenome</name>
    <dbReference type="NCBI Taxonomy" id="449393"/>
    <lineage>
        <taxon>unclassified sequences</taxon>
        <taxon>metagenomes</taxon>
        <taxon>ecological metagenomes</taxon>
    </lineage>
</organism>
<dbReference type="SUPFAM" id="SSF52972">
    <property type="entry name" value="ITPase-like"/>
    <property type="match status" value="1"/>
</dbReference>
<dbReference type="PANTHER" id="PTHR43213">
    <property type="entry name" value="BIFUNCTIONAL DTTP/UTP PYROPHOSPHATASE/METHYLTRANSFERASE PROTEIN-RELATED"/>
    <property type="match status" value="1"/>
</dbReference>
<name>A0A6J7IJU7_9ZZZZ</name>
<comment type="cofactor">
    <cofactor evidence="1">
        <name>a divalent metal cation</name>
        <dbReference type="ChEBI" id="CHEBI:60240"/>
    </cofactor>
</comment>
<dbReference type="PIRSF" id="PIRSF006305">
    <property type="entry name" value="Maf"/>
    <property type="match status" value="1"/>
</dbReference>
<dbReference type="InterPro" id="IPR003697">
    <property type="entry name" value="Maf-like"/>
</dbReference>
<gene>
    <name evidence="3" type="ORF">UFOPK3774_00040</name>
</gene>
<evidence type="ECO:0000313" key="3">
    <source>
        <dbReference type="EMBL" id="CAB4930582.1"/>
    </source>
</evidence>
<dbReference type="InterPro" id="IPR029001">
    <property type="entry name" value="ITPase-like_fam"/>
</dbReference>
<sequence>MIDVVLASASPARKKLLEAAGVKFSVHVSGVDEEDPTYAAMTASEMVLALSIVKAHTVCQALQSPAFIIGCDSTFELDGKSLGKPLNVAAAKSRAREISGRTGTLHTGHCFIDTAQEREISLLVSTQVTFSQLSDEEIDDYVATGEPLNVAGGFTLDGLSSPFIAGIHGDYTNVIGLSMPALRAASRELGYIWPEFKQSLVTA</sequence>
<evidence type="ECO:0000256" key="2">
    <source>
        <dbReference type="ARBA" id="ARBA00022801"/>
    </source>
</evidence>
<dbReference type="NCBIfam" id="TIGR00172">
    <property type="entry name" value="maf"/>
    <property type="match status" value="1"/>
</dbReference>
<dbReference type="HAMAP" id="MF_00528">
    <property type="entry name" value="Maf"/>
    <property type="match status" value="1"/>
</dbReference>
<dbReference type="EMBL" id="CAFBNG010000004">
    <property type="protein sequence ID" value="CAB4930582.1"/>
    <property type="molecule type" value="Genomic_DNA"/>
</dbReference>
<dbReference type="CDD" id="cd00555">
    <property type="entry name" value="Maf"/>
    <property type="match status" value="1"/>
</dbReference>
<dbReference type="GO" id="GO:0047429">
    <property type="term" value="F:nucleoside triphosphate diphosphatase activity"/>
    <property type="evidence" value="ECO:0007669"/>
    <property type="project" value="InterPro"/>
</dbReference>
<dbReference type="PANTHER" id="PTHR43213:SF5">
    <property type="entry name" value="BIFUNCTIONAL DTTP_UTP PYROPHOSPHATASE_METHYLTRANSFERASE PROTEIN-RELATED"/>
    <property type="match status" value="1"/>
</dbReference>
<dbReference type="Gene3D" id="3.90.950.10">
    <property type="match status" value="1"/>
</dbReference>